<evidence type="ECO:0000256" key="15">
    <source>
        <dbReference type="SAM" id="SignalP"/>
    </source>
</evidence>
<dbReference type="VEuPathDB" id="FungiDB:MAPG_10515"/>
<dbReference type="Proteomes" id="UP000011715">
    <property type="component" value="Unassembled WGS sequence"/>
</dbReference>
<evidence type="ECO:0000256" key="11">
    <source>
        <dbReference type="ARBA" id="ARBA00023136"/>
    </source>
</evidence>
<keyword evidence="7 12" id="KW-0863">Zinc-finger</keyword>
<feature type="compositionally biased region" description="Low complexity" evidence="13">
    <location>
        <begin position="633"/>
        <end position="674"/>
    </location>
</feature>
<feature type="region of interest" description="Disordered" evidence="13">
    <location>
        <begin position="450"/>
        <end position="557"/>
    </location>
</feature>
<dbReference type="Pfam" id="PF02225">
    <property type="entry name" value="PA"/>
    <property type="match status" value="1"/>
</dbReference>
<evidence type="ECO:0000313" key="19">
    <source>
        <dbReference type="Proteomes" id="UP000011715"/>
    </source>
</evidence>
<dbReference type="SMART" id="SM00744">
    <property type="entry name" value="RINGv"/>
    <property type="match status" value="1"/>
</dbReference>
<reference evidence="18" key="5">
    <citation type="submission" date="2015-06" db="UniProtKB">
        <authorList>
            <consortium name="EnsemblFungi"/>
        </authorList>
    </citation>
    <scope>IDENTIFICATION</scope>
    <source>
        <strain evidence="18">ATCC 64411</strain>
    </source>
</reference>
<dbReference type="SUPFAM" id="SSF57850">
    <property type="entry name" value="RING/U-box"/>
    <property type="match status" value="1"/>
</dbReference>
<feature type="chain" id="PRO_5007393487" description="RING-type E3 ubiquitin transferase" evidence="15">
    <location>
        <begin position="24"/>
        <end position="880"/>
    </location>
</feature>
<keyword evidence="5 14" id="KW-0812">Transmembrane</keyword>
<dbReference type="eggNOG" id="KOG0800">
    <property type="taxonomic scope" value="Eukaryota"/>
</dbReference>
<dbReference type="STRING" id="644358.A0A0C4ECT0"/>
<keyword evidence="6" id="KW-0479">Metal-binding</keyword>
<dbReference type="Gene3D" id="3.50.30.30">
    <property type="match status" value="1"/>
</dbReference>
<evidence type="ECO:0000313" key="18">
    <source>
        <dbReference type="EnsemblFungi" id="MAPG_10515T0"/>
    </source>
</evidence>
<dbReference type="GO" id="GO:0016020">
    <property type="term" value="C:membrane"/>
    <property type="evidence" value="ECO:0007669"/>
    <property type="project" value="UniProtKB-SubCell"/>
</dbReference>
<gene>
    <name evidence="17" type="ORF">MAPG_10515</name>
</gene>
<dbReference type="PANTHER" id="PTHR45977">
    <property type="entry name" value="TARGET OF ERK KINASE MPK-1"/>
    <property type="match status" value="1"/>
</dbReference>
<dbReference type="Pfam" id="PF13639">
    <property type="entry name" value="zf-RING_2"/>
    <property type="match status" value="1"/>
</dbReference>
<evidence type="ECO:0000256" key="1">
    <source>
        <dbReference type="ARBA" id="ARBA00000900"/>
    </source>
</evidence>
<dbReference type="Gene3D" id="3.30.40.10">
    <property type="entry name" value="Zinc/RING finger domain, C3HC4 (zinc finger)"/>
    <property type="match status" value="1"/>
</dbReference>
<feature type="transmembrane region" description="Helical" evidence="14">
    <location>
        <begin position="575"/>
        <end position="595"/>
    </location>
</feature>
<name>A0A0C4ECT0_MAGP6</name>
<feature type="compositionally biased region" description="Low complexity" evidence="13">
    <location>
        <begin position="539"/>
        <end position="549"/>
    </location>
</feature>
<protein>
    <recommendedName>
        <fullName evidence="3">RING-type E3 ubiquitin transferase</fullName>
        <ecNumber evidence="3">2.3.2.27</ecNumber>
    </recommendedName>
</protein>
<feature type="compositionally biased region" description="Polar residues" evidence="13">
    <location>
        <begin position="622"/>
        <end position="632"/>
    </location>
</feature>
<evidence type="ECO:0000256" key="5">
    <source>
        <dbReference type="ARBA" id="ARBA00022692"/>
    </source>
</evidence>
<feature type="region of interest" description="Disordered" evidence="13">
    <location>
        <begin position="148"/>
        <end position="204"/>
    </location>
</feature>
<evidence type="ECO:0000313" key="17">
    <source>
        <dbReference type="EMBL" id="KLU90663.1"/>
    </source>
</evidence>
<evidence type="ECO:0000256" key="14">
    <source>
        <dbReference type="SAM" id="Phobius"/>
    </source>
</evidence>
<dbReference type="CDD" id="cd16454">
    <property type="entry name" value="RING-H2_PA-TM-RING"/>
    <property type="match status" value="1"/>
</dbReference>
<evidence type="ECO:0000256" key="2">
    <source>
        <dbReference type="ARBA" id="ARBA00004141"/>
    </source>
</evidence>
<feature type="compositionally biased region" description="Basic and acidic residues" evidence="13">
    <location>
        <begin position="164"/>
        <end position="181"/>
    </location>
</feature>
<keyword evidence="11 14" id="KW-0472">Membrane</keyword>
<dbReference type="PANTHER" id="PTHR45977:SF4">
    <property type="entry name" value="RING-TYPE DOMAIN-CONTAINING PROTEIN"/>
    <property type="match status" value="1"/>
</dbReference>
<reference evidence="18" key="4">
    <citation type="journal article" date="2015" name="G3 (Bethesda)">
        <title>Genome sequences of three phytopathogenic species of the Magnaporthaceae family of fungi.</title>
        <authorList>
            <person name="Okagaki L.H."/>
            <person name="Nunes C.C."/>
            <person name="Sailsbery J."/>
            <person name="Clay B."/>
            <person name="Brown D."/>
            <person name="John T."/>
            <person name="Oh Y."/>
            <person name="Young N."/>
            <person name="Fitzgerald M."/>
            <person name="Haas B.J."/>
            <person name="Zeng Q."/>
            <person name="Young S."/>
            <person name="Adiconis X."/>
            <person name="Fan L."/>
            <person name="Levin J.Z."/>
            <person name="Mitchell T.K."/>
            <person name="Okubara P.A."/>
            <person name="Farman M.L."/>
            <person name="Kohn L.M."/>
            <person name="Birren B."/>
            <person name="Ma L.-J."/>
            <person name="Dean R.A."/>
        </authorList>
    </citation>
    <scope>NUCLEOTIDE SEQUENCE</scope>
    <source>
        <strain evidence="18">ATCC 64411 / 73-15</strain>
    </source>
</reference>
<dbReference type="SUPFAM" id="SSF52025">
    <property type="entry name" value="PA domain"/>
    <property type="match status" value="1"/>
</dbReference>
<evidence type="ECO:0000256" key="12">
    <source>
        <dbReference type="PROSITE-ProRule" id="PRU00175"/>
    </source>
</evidence>
<sequence length="880" mass="94190">MRPPRIAILVLFFLASLFLFCRSITSGRKPSPGDRATASAGPLAPPAKSGLRSLFSFSTPFTLFPPSAVIFLTDDNSTSFQARPAAFGPPLPHKGLSGQLWIGSGFADDNLPDNEGEGEGELGCSDVPGWEDGTAGLAAAIPTRKAYPKDSKLLAPSNAKSKNSRREAGSKVGDHKSRLDEGVSPSPGSAKYRPFDDGTDDYLHQGLHRLSPVSRKETPPSGTTHADIQSIQEAAEITGKVALLSRGGCGFLEKVKWAQRRGAVAVIVGDNSKGGPLIQMFARGDTSNVTIPAVFTSRMTATILSSLVQPGSFIEDILDENGNAVVKVQQSDKGRQHRKIRGQGPAAALVGTRGPSASNVKARVPRKPTAHGSETTAPPSQPQSRGWFSRLFHWGSVSDKVSGKSWVLVDDWSDEKDTAIRNSMEKASKEGLLKTGAREDDDFVIGVQDWRDPDLVGSPSQRKAPNPGHGKDQAGVGPQPTDDQKTRKPTGTGKGKADGAGSSEKAEPGFGSQGGLMTKLFGDDDGVDFPKSEPHGGKAPPAASVAKSSDPSEGHEGLWVTITPTSGASPFFDTLIVLVVSPLITLSVVYALLILRARIRRRRWRAPKSVIERLPVRTYHTVASSTAQSSRVPSPTSSSPTTPLLQDQPQTTAPQLQKIHGEAQPQAQQQASPSRPRPRSRTTTDVPDSGSSALLRVDSDLQAPRSSPRPEHENSAPHRPSQWKKYMGRQIECVVCLEEYVDGVSRVMSLPCGHEFHVECITPWLTTRRRTCPICKGDVVRSLARGSPSSPRYEAYRDDSDDDDDAEAEDSGSGSSNNGAASPERDGDLERGALVASPGSQRPRRSNRADSWLGLLSNSLGVVTSSARSARDSREDRRSR</sequence>
<accession>A0A0C4ECT0</accession>
<feature type="compositionally biased region" description="Low complexity" evidence="13">
    <location>
        <begin position="811"/>
        <end position="822"/>
    </location>
</feature>
<dbReference type="InterPro" id="IPR011016">
    <property type="entry name" value="Znf_RING-CH"/>
</dbReference>
<keyword evidence="8" id="KW-0833">Ubl conjugation pathway</keyword>
<dbReference type="OMA" id="SGNIDWV"/>
<dbReference type="GO" id="GO:0061630">
    <property type="term" value="F:ubiquitin protein ligase activity"/>
    <property type="evidence" value="ECO:0007669"/>
    <property type="project" value="UniProtKB-EC"/>
</dbReference>
<dbReference type="InterPro" id="IPR003137">
    <property type="entry name" value="PA_domain"/>
</dbReference>
<dbReference type="GO" id="GO:0008270">
    <property type="term" value="F:zinc ion binding"/>
    <property type="evidence" value="ECO:0007669"/>
    <property type="project" value="UniProtKB-KW"/>
</dbReference>
<keyword evidence="15" id="KW-0732">Signal</keyword>
<proteinExistence type="predicted"/>
<evidence type="ECO:0000256" key="3">
    <source>
        <dbReference type="ARBA" id="ARBA00012483"/>
    </source>
</evidence>
<feature type="domain" description="RING-type" evidence="16">
    <location>
        <begin position="733"/>
        <end position="776"/>
    </location>
</feature>
<evidence type="ECO:0000256" key="4">
    <source>
        <dbReference type="ARBA" id="ARBA00022679"/>
    </source>
</evidence>
<keyword evidence="19" id="KW-1185">Reference proteome</keyword>
<feature type="signal peptide" evidence="15">
    <location>
        <begin position="1"/>
        <end position="23"/>
    </location>
</feature>
<evidence type="ECO:0000256" key="13">
    <source>
        <dbReference type="SAM" id="MobiDB-lite"/>
    </source>
</evidence>
<dbReference type="PROSITE" id="PS50089">
    <property type="entry name" value="ZF_RING_2"/>
    <property type="match status" value="1"/>
</dbReference>
<dbReference type="EnsemblFungi" id="MAPG_10515T0">
    <property type="protein sequence ID" value="MAPG_10515T0"/>
    <property type="gene ID" value="MAPG_10515"/>
</dbReference>
<reference evidence="17" key="2">
    <citation type="submission" date="2010-05" db="EMBL/GenBank/DDBJ databases">
        <title>The Genome Sequence of Magnaporthe poae strain ATCC 64411.</title>
        <authorList>
            <consortium name="The Broad Institute Genome Sequencing Platform"/>
            <consortium name="Broad Institute Genome Sequencing Center for Infectious Disease"/>
            <person name="Ma L.-J."/>
            <person name="Dead R."/>
            <person name="Young S."/>
            <person name="Zeng Q."/>
            <person name="Koehrsen M."/>
            <person name="Alvarado L."/>
            <person name="Berlin A."/>
            <person name="Chapman S.B."/>
            <person name="Chen Z."/>
            <person name="Freedman E."/>
            <person name="Gellesch M."/>
            <person name="Goldberg J."/>
            <person name="Griggs A."/>
            <person name="Gujja S."/>
            <person name="Heilman E.R."/>
            <person name="Heiman D."/>
            <person name="Hepburn T."/>
            <person name="Howarth C."/>
            <person name="Jen D."/>
            <person name="Larson L."/>
            <person name="Mehta T."/>
            <person name="Neiman D."/>
            <person name="Pearson M."/>
            <person name="Roberts A."/>
            <person name="Saif S."/>
            <person name="Shea T."/>
            <person name="Shenoy N."/>
            <person name="Sisk P."/>
            <person name="Stolte C."/>
            <person name="Sykes S."/>
            <person name="Walk T."/>
            <person name="White J."/>
            <person name="Yandava C."/>
            <person name="Haas B."/>
            <person name="Nusbaum C."/>
            <person name="Birren B."/>
        </authorList>
    </citation>
    <scope>NUCLEOTIDE SEQUENCE</scope>
    <source>
        <strain evidence="17">ATCC 64411</strain>
    </source>
</reference>
<keyword evidence="9" id="KW-0862">Zinc</keyword>
<dbReference type="EMBL" id="GL876975">
    <property type="protein sequence ID" value="KLU90663.1"/>
    <property type="molecule type" value="Genomic_DNA"/>
</dbReference>
<dbReference type="EMBL" id="ADBL01002350">
    <property type="status" value="NOT_ANNOTATED_CDS"/>
    <property type="molecule type" value="Genomic_DNA"/>
</dbReference>
<dbReference type="FunFam" id="3.30.40.10:FF:000364">
    <property type="entry name" value="Protease-associated PA domain protein"/>
    <property type="match status" value="1"/>
</dbReference>
<dbReference type="InterPro" id="IPR013083">
    <property type="entry name" value="Znf_RING/FYVE/PHD"/>
</dbReference>
<evidence type="ECO:0000256" key="7">
    <source>
        <dbReference type="ARBA" id="ARBA00022771"/>
    </source>
</evidence>
<dbReference type="AlphaFoldDB" id="A0A0C4ECT0"/>
<evidence type="ECO:0000256" key="8">
    <source>
        <dbReference type="ARBA" id="ARBA00022786"/>
    </source>
</evidence>
<dbReference type="InterPro" id="IPR046450">
    <property type="entry name" value="PA_dom_sf"/>
</dbReference>
<feature type="compositionally biased region" description="Acidic residues" evidence="13">
    <location>
        <begin position="799"/>
        <end position="810"/>
    </location>
</feature>
<keyword evidence="4" id="KW-0808">Transferase</keyword>
<comment type="catalytic activity">
    <reaction evidence="1">
        <text>S-ubiquitinyl-[E2 ubiquitin-conjugating enzyme]-L-cysteine + [acceptor protein]-L-lysine = [E2 ubiquitin-conjugating enzyme]-L-cysteine + N(6)-ubiquitinyl-[acceptor protein]-L-lysine.</text>
        <dbReference type="EC" id="2.3.2.27"/>
    </reaction>
</comment>
<dbReference type="InterPro" id="IPR001841">
    <property type="entry name" value="Znf_RING"/>
</dbReference>
<feature type="region of interest" description="Disordered" evidence="13">
    <location>
        <begin position="329"/>
        <end position="386"/>
    </location>
</feature>
<organism evidence="18 19">
    <name type="scientific">Magnaporthiopsis poae (strain ATCC 64411 / 73-15)</name>
    <name type="common">Kentucky bluegrass fungus</name>
    <name type="synonym">Magnaporthe poae</name>
    <dbReference type="NCBI Taxonomy" id="644358"/>
    <lineage>
        <taxon>Eukaryota</taxon>
        <taxon>Fungi</taxon>
        <taxon>Dikarya</taxon>
        <taxon>Ascomycota</taxon>
        <taxon>Pezizomycotina</taxon>
        <taxon>Sordariomycetes</taxon>
        <taxon>Sordariomycetidae</taxon>
        <taxon>Magnaporthales</taxon>
        <taxon>Magnaporthaceae</taxon>
        <taxon>Magnaporthiopsis</taxon>
    </lineage>
</organism>
<keyword evidence="10 14" id="KW-1133">Transmembrane helix</keyword>
<dbReference type="SMART" id="SM00184">
    <property type="entry name" value="RING"/>
    <property type="match status" value="1"/>
</dbReference>
<evidence type="ECO:0000256" key="10">
    <source>
        <dbReference type="ARBA" id="ARBA00022989"/>
    </source>
</evidence>
<comment type="subcellular location">
    <subcellularLocation>
        <location evidence="2">Membrane</location>
        <topology evidence="2">Multi-pass membrane protein</topology>
    </subcellularLocation>
</comment>
<reference evidence="19" key="1">
    <citation type="submission" date="2010-05" db="EMBL/GenBank/DDBJ databases">
        <title>The genome sequence of Magnaporthe poae strain ATCC 64411.</title>
        <authorList>
            <person name="Ma L.-J."/>
            <person name="Dead R."/>
            <person name="Young S."/>
            <person name="Zeng Q."/>
            <person name="Koehrsen M."/>
            <person name="Alvarado L."/>
            <person name="Berlin A."/>
            <person name="Chapman S.B."/>
            <person name="Chen Z."/>
            <person name="Freedman E."/>
            <person name="Gellesch M."/>
            <person name="Goldberg J."/>
            <person name="Griggs A."/>
            <person name="Gujja S."/>
            <person name="Heilman E.R."/>
            <person name="Heiman D."/>
            <person name="Hepburn T."/>
            <person name="Howarth C."/>
            <person name="Jen D."/>
            <person name="Larson L."/>
            <person name="Mehta T."/>
            <person name="Neiman D."/>
            <person name="Pearson M."/>
            <person name="Roberts A."/>
            <person name="Saif S."/>
            <person name="Shea T."/>
            <person name="Shenoy N."/>
            <person name="Sisk P."/>
            <person name="Stolte C."/>
            <person name="Sykes S."/>
            <person name="Walk T."/>
            <person name="White J."/>
            <person name="Yandava C."/>
            <person name="Haas B."/>
            <person name="Nusbaum C."/>
            <person name="Birren B."/>
        </authorList>
    </citation>
    <scope>NUCLEOTIDE SEQUENCE [LARGE SCALE GENOMIC DNA]</scope>
    <source>
        <strain evidence="19">ATCC 64411 / 73-15</strain>
    </source>
</reference>
<dbReference type="GO" id="GO:0016567">
    <property type="term" value="P:protein ubiquitination"/>
    <property type="evidence" value="ECO:0007669"/>
    <property type="project" value="TreeGrafter"/>
</dbReference>
<dbReference type="OrthoDB" id="5357315at2759"/>
<feature type="compositionally biased region" description="Polar residues" evidence="13">
    <location>
        <begin position="372"/>
        <end position="386"/>
    </location>
</feature>
<feature type="region of interest" description="Disordered" evidence="13">
    <location>
        <begin position="107"/>
        <end position="129"/>
    </location>
</feature>
<evidence type="ECO:0000259" key="16">
    <source>
        <dbReference type="PROSITE" id="PS50089"/>
    </source>
</evidence>
<dbReference type="CDD" id="cd04813">
    <property type="entry name" value="PA_1"/>
    <property type="match status" value="1"/>
</dbReference>
<feature type="region of interest" description="Disordered" evidence="13">
    <location>
        <begin position="783"/>
        <end position="851"/>
    </location>
</feature>
<evidence type="ECO:0000256" key="9">
    <source>
        <dbReference type="ARBA" id="ARBA00022833"/>
    </source>
</evidence>
<dbReference type="GO" id="GO:0006511">
    <property type="term" value="P:ubiquitin-dependent protein catabolic process"/>
    <property type="evidence" value="ECO:0007669"/>
    <property type="project" value="TreeGrafter"/>
</dbReference>
<feature type="compositionally biased region" description="Acidic residues" evidence="13">
    <location>
        <begin position="110"/>
        <end position="120"/>
    </location>
</feature>
<reference evidence="17" key="3">
    <citation type="submission" date="2011-03" db="EMBL/GenBank/DDBJ databases">
        <title>Annotation of Magnaporthe poae ATCC 64411.</title>
        <authorList>
            <person name="Ma L.-J."/>
            <person name="Dead R."/>
            <person name="Young S.K."/>
            <person name="Zeng Q."/>
            <person name="Gargeya S."/>
            <person name="Fitzgerald M."/>
            <person name="Haas B."/>
            <person name="Abouelleil A."/>
            <person name="Alvarado L."/>
            <person name="Arachchi H.M."/>
            <person name="Berlin A."/>
            <person name="Brown A."/>
            <person name="Chapman S.B."/>
            <person name="Chen Z."/>
            <person name="Dunbar C."/>
            <person name="Freedman E."/>
            <person name="Gearin G."/>
            <person name="Gellesch M."/>
            <person name="Goldberg J."/>
            <person name="Griggs A."/>
            <person name="Gujja S."/>
            <person name="Heiman D."/>
            <person name="Howarth C."/>
            <person name="Larson L."/>
            <person name="Lui A."/>
            <person name="MacDonald P.J.P."/>
            <person name="Mehta T."/>
            <person name="Montmayeur A."/>
            <person name="Murphy C."/>
            <person name="Neiman D."/>
            <person name="Pearson M."/>
            <person name="Priest M."/>
            <person name="Roberts A."/>
            <person name="Saif S."/>
            <person name="Shea T."/>
            <person name="Shenoy N."/>
            <person name="Sisk P."/>
            <person name="Stolte C."/>
            <person name="Sykes S."/>
            <person name="Yandava C."/>
            <person name="Wortman J."/>
            <person name="Nusbaum C."/>
            <person name="Birren B."/>
        </authorList>
    </citation>
    <scope>NUCLEOTIDE SEQUENCE</scope>
    <source>
        <strain evidence="17">ATCC 64411</strain>
    </source>
</reference>
<feature type="region of interest" description="Disordered" evidence="13">
    <location>
        <begin position="622"/>
        <end position="723"/>
    </location>
</feature>
<dbReference type="EC" id="2.3.2.27" evidence="3"/>
<evidence type="ECO:0000256" key="6">
    <source>
        <dbReference type="ARBA" id="ARBA00022723"/>
    </source>
</evidence>